<dbReference type="EMBL" id="CP045529">
    <property type="protein sequence ID" value="QFU99104.1"/>
    <property type="molecule type" value="Genomic_DNA"/>
</dbReference>
<gene>
    <name evidence="1" type="ORF">KDY119_02630</name>
</gene>
<dbReference type="OrthoDB" id="8635520at2"/>
<organism evidence="1 2">
    <name type="scientific">Luteimicrobium xylanilyticum</name>
    <dbReference type="NCBI Taxonomy" id="1133546"/>
    <lineage>
        <taxon>Bacteria</taxon>
        <taxon>Bacillati</taxon>
        <taxon>Actinomycetota</taxon>
        <taxon>Actinomycetes</taxon>
        <taxon>Micrococcales</taxon>
        <taxon>Luteimicrobium</taxon>
    </lineage>
</organism>
<dbReference type="GO" id="GO:0003700">
    <property type="term" value="F:DNA-binding transcription factor activity"/>
    <property type="evidence" value="ECO:0007669"/>
    <property type="project" value="InterPro"/>
</dbReference>
<sequence length="158" mass="17562">MTPDDGRLAQTDLRAWAALRLMTRQVDAQLARRLAATSPLSMQDYDVLSSVAPSPGRRMLMKDLMLHLQWSYSRLSHHVSRMEARELVRRAPSDEGSGVEVLATDHGFATIRAATGDHLRAVREYFAEALQQGDAGLIESLSARVLERLPGPTPTRGW</sequence>
<dbReference type="SUPFAM" id="SSF46785">
    <property type="entry name" value="Winged helix' DNA-binding domain"/>
    <property type="match status" value="1"/>
</dbReference>
<proteinExistence type="predicted"/>
<name>A0A5P9QCE6_9MICO</name>
<evidence type="ECO:0000313" key="1">
    <source>
        <dbReference type="EMBL" id="QFU99104.1"/>
    </source>
</evidence>
<dbReference type="Proteomes" id="UP000326702">
    <property type="component" value="Chromosome"/>
</dbReference>
<evidence type="ECO:0000313" key="2">
    <source>
        <dbReference type="Proteomes" id="UP000326702"/>
    </source>
</evidence>
<dbReference type="Gene3D" id="1.10.10.10">
    <property type="entry name" value="Winged helix-like DNA-binding domain superfamily/Winged helix DNA-binding domain"/>
    <property type="match status" value="1"/>
</dbReference>
<reference evidence="1 2" key="1">
    <citation type="submission" date="2019-10" db="EMBL/GenBank/DDBJ databases">
        <title>Genome sequence of Luteimicrobium xylanilyticum HY-24.</title>
        <authorList>
            <person name="Kim D.Y."/>
            <person name="Park H.-Y."/>
        </authorList>
    </citation>
    <scope>NUCLEOTIDE SEQUENCE [LARGE SCALE GENOMIC DNA]</scope>
    <source>
        <strain evidence="1 2">HY-24</strain>
    </source>
</reference>
<keyword evidence="2" id="KW-1185">Reference proteome</keyword>
<dbReference type="AlphaFoldDB" id="A0A5P9QCE6"/>
<dbReference type="KEGG" id="lxl:KDY119_02630"/>
<dbReference type="RefSeq" id="WP_036948206.1">
    <property type="nucleotide sequence ID" value="NZ_BAABIH010000008.1"/>
</dbReference>
<dbReference type="InterPro" id="IPR036388">
    <property type="entry name" value="WH-like_DNA-bd_sf"/>
</dbReference>
<dbReference type="InterPro" id="IPR036390">
    <property type="entry name" value="WH_DNA-bd_sf"/>
</dbReference>
<accession>A0A5P9QCE6</accession>
<protein>
    <submittedName>
        <fullName evidence="1">Uncharacterized protein</fullName>
    </submittedName>
</protein>